<feature type="transmembrane region" description="Helical" evidence="1">
    <location>
        <begin position="279"/>
        <end position="299"/>
    </location>
</feature>
<evidence type="ECO:0000313" key="3">
    <source>
        <dbReference type="Proteomes" id="UP000024332"/>
    </source>
</evidence>
<dbReference type="EMBL" id="JFZT01000057">
    <property type="protein sequence ID" value="EZQ01982.1"/>
    <property type="molecule type" value="Genomic_DNA"/>
</dbReference>
<keyword evidence="1" id="KW-0472">Membrane</keyword>
<organism evidence="2 3">
    <name type="scientific">Candidatus Acidianus copahuensis</name>
    <dbReference type="NCBI Taxonomy" id="1160895"/>
    <lineage>
        <taxon>Archaea</taxon>
        <taxon>Thermoproteota</taxon>
        <taxon>Thermoprotei</taxon>
        <taxon>Sulfolobales</taxon>
        <taxon>Sulfolobaceae</taxon>
        <taxon>Acidianus</taxon>
    </lineage>
</organism>
<sequence length="327" mass="36858">MPNPLIIAYIVFIALMTIGIALAFDFGNRKNFTISFILLFIFYVSSSIYITLFAGSGEIILSILICIILGTIPFILRNFGKNNISLISLLIINEIIMSFTYYEILRGFSNAVISLDFYATDVPTVTVTPIGIIISLMELPNSFMFLLMIYPEIAYLCIKKKDPYPIILSSLSLAGANIASQMTHSILPLPYDPIKEANVFASIISLIFSIYFTLNFLKNKIDIGKYISFLIVDLFLSIGSVYYALTLNEIPYGIATICGIVLGIAPLKFNVIRNFKIAYLFSWIPQLLWGFSIALWYFYGLVYLSGIMFSLFYIITLITLKTWLVSK</sequence>
<protein>
    <submittedName>
        <fullName evidence="2">Uncharacterized protein</fullName>
    </submittedName>
</protein>
<feature type="transmembrane region" description="Helical" evidence="1">
    <location>
        <begin position="59"/>
        <end position="76"/>
    </location>
</feature>
<dbReference type="AlphaFoldDB" id="A0A031LIL9"/>
<evidence type="ECO:0000313" key="2">
    <source>
        <dbReference type="EMBL" id="EZQ01982.1"/>
    </source>
</evidence>
<gene>
    <name evidence="2" type="ORF">CM19_10890</name>
</gene>
<accession>A0A031LIL9</accession>
<feature type="transmembrane region" description="Helical" evidence="1">
    <location>
        <begin position="83"/>
        <end position="102"/>
    </location>
</feature>
<comment type="caution">
    <text evidence="2">The sequence shown here is derived from an EMBL/GenBank/DDBJ whole genome shotgun (WGS) entry which is preliminary data.</text>
</comment>
<feature type="transmembrane region" description="Helical" evidence="1">
    <location>
        <begin position="226"/>
        <end position="244"/>
    </location>
</feature>
<reference evidence="2 3" key="1">
    <citation type="submission" date="2014-03" db="EMBL/GenBank/DDBJ databases">
        <title>Draft genome sequence of the novel thermoacidophilic archaea Acidianus copahuensis ALE1 strain, isolated from Copahue volcanic area in Neuquen Argentina.</title>
        <authorList>
            <person name="Urbieta M.S."/>
            <person name="Rascovan N."/>
            <person name="Castro C."/>
            <person name="Revale S."/>
            <person name="Giaveno M.A."/>
            <person name="Vazquez M.P."/>
            <person name="Donati E.R."/>
        </authorList>
    </citation>
    <scope>NUCLEOTIDE SEQUENCE [LARGE SCALE GENOMIC DNA]</scope>
    <source>
        <strain evidence="2 3">ALE1</strain>
    </source>
</reference>
<dbReference type="OrthoDB" id="44226at2157"/>
<feature type="transmembrane region" description="Helical" evidence="1">
    <location>
        <begin position="305"/>
        <end position="324"/>
    </location>
</feature>
<dbReference type="RefSeq" id="WP_048100368.1">
    <property type="nucleotide sequence ID" value="NZ_JFZT01000057.1"/>
</dbReference>
<keyword evidence="1" id="KW-1133">Transmembrane helix</keyword>
<keyword evidence="3" id="KW-1185">Reference proteome</keyword>
<name>A0A031LIL9_9CREN</name>
<feature type="transmembrane region" description="Helical" evidence="1">
    <location>
        <begin position="6"/>
        <end position="24"/>
    </location>
</feature>
<dbReference type="Proteomes" id="UP000024332">
    <property type="component" value="Unassembled WGS sequence"/>
</dbReference>
<dbReference type="STRING" id="1160895.CM19_10890"/>
<proteinExistence type="predicted"/>
<keyword evidence="1" id="KW-0812">Transmembrane</keyword>
<feature type="transmembrane region" description="Helical" evidence="1">
    <location>
        <begin position="162"/>
        <end position="179"/>
    </location>
</feature>
<feature type="transmembrane region" description="Helical" evidence="1">
    <location>
        <begin position="36"/>
        <end position="53"/>
    </location>
</feature>
<feature type="transmembrane region" description="Helical" evidence="1">
    <location>
        <begin position="199"/>
        <end position="217"/>
    </location>
</feature>
<feature type="transmembrane region" description="Helical" evidence="1">
    <location>
        <begin position="122"/>
        <end position="150"/>
    </location>
</feature>
<evidence type="ECO:0000256" key="1">
    <source>
        <dbReference type="SAM" id="Phobius"/>
    </source>
</evidence>
<feature type="transmembrane region" description="Helical" evidence="1">
    <location>
        <begin position="250"/>
        <end position="267"/>
    </location>
</feature>